<dbReference type="AlphaFoldDB" id="A0A9J6GT39"/>
<dbReference type="Proteomes" id="UP000821853">
    <property type="component" value="Chromosome 9"/>
</dbReference>
<sequence>MRRPPPPRSVRDVATGMETSPLESRKWDKHLALVPAVAVLAALLIVLTLGTVATIKSVASNPVDKRIPDGESGLALPKPFGPEAPPPGPPLLPDAPSMPDEAVTSGTNTDTEEKAVVSGVDFSSDLDVMRIPFRRPAKPECGAVLYTYCSEAHREFHYRASLNACVSSEPGAVLQLCSRGSNRFASLRDCEGSCVHAQPPLEACLEKTLFTTCRRQDVNSGSWWWFDGKACLAWDFPEGGCPDNGSAVFTTAELCMSRCTNPRYPPCTAPRAVPCPSGQLKFPYFAVGCPIGRTTGVWAPLRSAVGERCHQPTLPHRRQSVSV</sequence>
<dbReference type="SUPFAM" id="SSF57362">
    <property type="entry name" value="BPTI-like"/>
    <property type="match status" value="1"/>
</dbReference>
<proteinExistence type="predicted"/>
<keyword evidence="2" id="KW-0812">Transmembrane</keyword>
<dbReference type="GO" id="GO:0004867">
    <property type="term" value="F:serine-type endopeptidase inhibitor activity"/>
    <property type="evidence" value="ECO:0007669"/>
    <property type="project" value="InterPro"/>
</dbReference>
<gene>
    <name evidence="3" type="ORF">HPB48_021262</name>
</gene>
<accession>A0A9J6GT39</accession>
<evidence type="ECO:0000313" key="3">
    <source>
        <dbReference type="EMBL" id="KAH9381678.1"/>
    </source>
</evidence>
<evidence type="ECO:0000256" key="2">
    <source>
        <dbReference type="SAM" id="Phobius"/>
    </source>
</evidence>
<dbReference type="InterPro" id="IPR036880">
    <property type="entry name" value="Kunitz_BPTI_sf"/>
</dbReference>
<protein>
    <recommendedName>
        <fullName evidence="5">BPTI/Kunitz inhibitor domain-containing protein</fullName>
    </recommendedName>
</protein>
<evidence type="ECO:0000256" key="1">
    <source>
        <dbReference type="SAM" id="MobiDB-lite"/>
    </source>
</evidence>
<evidence type="ECO:0000313" key="4">
    <source>
        <dbReference type="Proteomes" id="UP000821853"/>
    </source>
</evidence>
<keyword evidence="2" id="KW-1133">Transmembrane helix</keyword>
<keyword evidence="4" id="KW-1185">Reference proteome</keyword>
<evidence type="ECO:0008006" key="5">
    <source>
        <dbReference type="Google" id="ProtNLM"/>
    </source>
</evidence>
<feature type="transmembrane region" description="Helical" evidence="2">
    <location>
        <begin position="31"/>
        <end position="55"/>
    </location>
</feature>
<reference evidence="3 4" key="1">
    <citation type="journal article" date="2020" name="Cell">
        <title>Large-Scale Comparative Analyses of Tick Genomes Elucidate Their Genetic Diversity and Vector Capacities.</title>
        <authorList>
            <consortium name="Tick Genome and Microbiome Consortium (TIGMIC)"/>
            <person name="Jia N."/>
            <person name="Wang J."/>
            <person name="Shi W."/>
            <person name="Du L."/>
            <person name="Sun Y."/>
            <person name="Zhan W."/>
            <person name="Jiang J.F."/>
            <person name="Wang Q."/>
            <person name="Zhang B."/>
            <person name="Ji P."/>
            <person name="Bell-Sakyi L."/>
            <person name="Cui X.M."/>
            <person name="Yuan T.T."/>
            <person name="Jiang B.G."/>
            <person name="Yang W.F."/>
            <person name="Lam T.T."/>
            <person name="Chang Q.C."/>
            <person name="Ding S.J."/>
            <person name="Wang X.J."/>
            <person name="Zhu J.G."/>
            <person name="Ruan X.D."/>
            <person name="Zhao L."/>
            <person name="Wei J.T."/>
            <person name="Ye R.Z."/>
            <person name="Que T.C."/>
            <person name="Du C.H."/>
            <person name="Zhou Y.H."/>
            <person name="Cheng J.X."/>
            <person name="Dai P.F."/>
            <person name="Guo W.B."/>
            <person name="Han X.H."/>
            <person name="Huang E.J."/>
            <person name="Li L.F."/>
            <person name="Wei W."/>
            <person name="Gao Y.C."/>
            <person name="Liu J.Z."/>
            <person name="Shao H.Z."/>
            <person name="Wang X."/>
            <person name="Wang C.C."/>
            <person name="Yang T.C."/>
            <person name="Huo Q.B."/>
            <person name="Li W."/>
            <person name="Chen H.Y."/>
            <person name="Chen S.E."/>
            <person name="Zhou L.G."/>
            <person name="Ni X.B."/>
            <person name="Tian J.H."/>
            <person name="Sheng Y."/>
            <person name="Liu T."/>
            <person name="Pan Y.S."/>
            <person name="Xia L.Y."/>
            <person name="Li J."/>
            <person name="Zhao F."/>
            <person name="Cao W.C."/>
        </authorList>
    </citation>
    <scope>NUCLEOTIDE SEQUENCE [LARGE SCALE GENOMIC DNA]</scope>
    <source>
        <strain evidence="3">HaeL-2018</strain>
    </source>
</reference>
<feature type="compositionally biased region" description="Pro residues" evidence="1">
    <location>
        <begin position="79"/>
        <end position="93"/>
    </location>
</feature>
<dbReference type="OrthoDB" id="6478338at2759"/>
<comment type="caution">
    <text evidence="3">The sequence shown here is derived from an EMBL/GenBank/DDBJ whole genome shotgun (WGS) entry which is preliminary data.</text>
</comment>
<name>A0A9J6GT39_HAELO</name>
<dbReference type="VEuPathDB" id="VectorBase:HLOH_058586"/>
<keyword evidence="2" id="KW-0472">Membrane</keyword>
<dbReference type="EMBL" id="JABSTR010000011">
    <property type="protein sequence ID" value="KAH9381678.1"/>
    <property type="molecule type" value="Genomic_DNA"/>
</dbReference>
<organism evidence="3 4">
    <name type="scientific">Haemaphysalis longicornis</name>
    <name type="common">Bush tick</name>
    <dbReference type="NCBI Taxonomy" id="44386"/>
    <lineage>
        <taxon>Eukaryota</taxon>
        <taxon>Metazoa</taxon>
        <taxon>Ecdysozoa</taxon>
        <taxon>Arthropoda</taxon>
        <taxon>Chelicerata</taxon>
        <taxon>Arachnida</taxon>
        <taxon>Acari</taxon>
        <taxon>Parasitiformes</taxon>
        <taxon>Ixodida</taxon>
        <taxon>Ixodoidea</taxon>
        <taxon>Ixodidae</taxon>
        <taxon>Haemaphysalinae</taxon>
        <taxon>Haemaphysalis</taxon>
    </lineage>
</organism>
<feature type="region of interest" description="Disordered" evidence="1">
    <location>
        <begin position="62"/>
        <end position="115"/>
    </location>
</feature>
<dbReference type="Gene3D" id="4.10.410.10">
    <property type="entry name" value="Pancreatic trypsin inhibitor Kunitz domain"/>
    <property type="match status" value="1"/>
</dbReference>